<keyword evidence="3" id="KW-1185">Reference proteome</keyword>
<gene>
    <name evidence="2" type="ORF">DERYTH_LOCUS19450</name>
</gene>
<feature type="non-terminal residue" evidence="2">
    <location>
        <position position="1"/>
    </location>
</feature>
<comment type="caution">
    <text evidence="2">The sequence shown here is derived from an EMBL/GenBank/DDBJ whole genome shotgun (WGS) entry which is preliminary data.</text>
</comment>
<name>A0A9N9JFN8_9GLOM</name>
<feature type="region of interest" description="Disordered" evidence="1">
    <location>
        <begin position="72"/>
        <end position="108"/>
    </location>
</feature>
<dbReference type="OrthoDB" id="2485317at2759"/>
<proteinExistence type="predicted"/>
<dbReference type="Proteomes" id="UP000789405">
    <property type="component" value="Unassembled WGS sequence"/>
</dbReference>
<evidence type="ECO:0000313" key="2">
    <source>
        <dbReference type="EMBL" id="CAG8779246.1"/>
    </source>
</evidence>
<protein>
    <submittedName>
        <fullName evidence="2">4303_t:CDS:1</fullName>
    </submittedName>
</protein>
<sequence length="108" mass="12563">MEPDWYELNTPHFSNNYPEDMLDMEQYVFFNDNIELLMANNTSGLFYNQRQNKALNMNEPNASNISKPAISIMDEPDNLNSQDENKLTDELDADLEEHNNEVLDSTNN</sequence>
<reference evidence="2" key="1">
    <citation type="submission" date="2021-06" db="EMBL/GenBank/DDBJ databases">
        <authorList>
            <person name="Kallberg Y."/>
            <person name="Tangrot J."/>
            <person name="Rosling A."/>
        </authorList>
    </citation>
    <scope>NUCLEOTIDE SEQUENCE</scope>
    <source>
        <strain evidence="2">MA453B</strain>
    </source>
</reference>
<dbReference type="AlphaFoldDB" id="A0A9N9JFN8"/>
<organism evidence="2 3">
    <name type="scientific">Dentiscutata erythropus</name>
    <dbReference type="NCBI Taxonomy" id="1348616"/>
    <lineage>
        <taxon>Eukaryota</taxon>
        <taxon>Fungi</taxon>
        <taxon>Fungi incertae sedis</taxon>
        <taxon>Mucoromycota</taxon>
        <taxon>Glomeromycotina</taxon>
        <taxon>Glomeromycetes</taxon>
        <taxon>Diversisporales</taxon>
        <taxon>Gigasporaceae</taxon>
        <taxon>Dentiscutata</taxon>
    </lineage>
</organism>
<evidence type="ECO:0000256" key="1">
    <source>
        <dbReference type="SAM" id="MobiDB-lite"/>
    </source>
</evidence>
<accession>A0A9N9JFN8</accession>
<evidence type="ECO:0000313" key="3">
    <source>
        <dbReference type="Proteomes" id="UP000789405"/>
    </source>
</evidence>
<dbReference type="EMBL" id="CAJVPY010021363">
    <property type="protein sequence ID" value="CAG8779246.1"/>
    <property type="molecule type" value="Genomic_DNA"/>
</dbReference>